<accession>A0A3N1HQI7</accession>
<dbReference type="InterPro" id="IPR005804">
    <property type="entry name" value="FA_desaturase_dom"/>
</dbReference>
<dbReference type="RefSeq" id="WP_123379010.1">
    <property type="nucleotide sequence ID" value="NZ_RJKN01000002.1"/>
</dbReference>
<keyword evidence="1" id="KW-0812">Transmembrane</keyword>
<dbReference type="InterPro" id="IPR012171">
    <property type="entry name" value="Fatty_acid_desaturase"/>
</dbReference>
<dbReference type="GO" id="GO:0008610">
    <property type="term" value="P:lipid biosynthetic process"/>
    <property type="evidence" value="ECO:0007669"/>
    <property type="project" value="UniProtKB-ARBA"/>
</dbReference>
<dbReference type="CDD" id="cd03506">
    <property type="entry name" value="Delta6-FADS-like"/>
    <property type="match status" value="1"/>
</dbReference>
<dbReference type="InParanoid" id="A0A3N1HQI7"/>
<feature type="transmembrane region" description="Helical" evidence="1">
    <location>
        <begin position="237"/>
        <end position="256"/>
    </location>
</feature>
<feature type="domain" description="Fatty acid desaturase" evidence="2">
    <location>
        <begin position="76"/>
        <end position="335"/>
    </location>
</feature>
<evidence type="ECO:0000259" key="2">
    <source>
        <dbReference type="Pfam" id="PF00487"/>
    </source>
</evidence>
<name>A0A3N1HQI7_9ACTN</name>
<dbReference type="GO" id="GO:0016020">
    <property type="term" value="C:membrane"/>
    <property type="evidence" value="ECO:0007669"/>
    <property type="project" value="TreeGrafter"/>
</dbReference>
<feature type="transmembrane region" description="Helical" evidence="1">
    <location>
        <begin position="79"/>
        <end position="97"/>
    </location>
</feature>
<gene>
    <name evidence="3" type="ORF">EDC03_0904</name>
</gene>
<dbReference type="Proteomes" id="UP000276232">
    <property type="component" value="Unassembled WGS sequence"/>
</dbReference>
<dbReference type="PANTHER" id="PTHR19353:SF19">
    <property type="entry name" value="DELTA(5) FATTY ACID DESATURASE C-RELATED"/>
    <property type="match status" value="1"/>
</dbReference>
<keyword evidence="1" id="KW-0472">Membrane</keyword>
<dbReference type="PIRSF" id="PIRSF015921">
    <property type="entry name" value="FA_sphinglp_des"/>
    <property type="match status" value="1"/>
</dbReference>
<comment type="caution">
    <text evidence="3">The sequence shown here is derived from an EMBL/GenBank/DDBJ whole genome shotgun (WGS) entry which is preliminary data.</text>
</comment>
<sequence length="368" mass="39972">MSDVVHLLPAAATAAPPRPAGRARAHRQTSSYTELAREVRAAGLLARRRGWYLGRMGAAVGALAVVVAAAVLLRDSWLVLLPAAALALVLTQCAFLGHDGAHRQMFTSARANEWAGRTFASLCCGLSHGWWLGKHTRHHQGPNQRGLDGDVESKVLSFTPEAARDRRGALAWLTRRQGYAFFPLLLLQGLNLHVDSTSRLLDRAPLRRRPLDAALVATHWVVYLALLLLLLGPGRGAAFLGVHLAVFGVCMGLAFAPNHVGMPVVPRGGDVDFLRRQVLVSRDVRGGALVDLVMGGLNFQAEHHLFPSMPRPHLRRAQELVRAHCAREQVPYTETSFLGAYRAVVGHLHEVGLQARPTFSCPVAAGLR</sequence>
<reference evidence="3 4" key="1">
    <citation type="journal article" date="2015" name="Stand. Genomic Sci.">
        <title>Genomic Encyclopedia of Bacterial and Archaeal Type Strains, Phase III: the genomes of soil and plant-associated and newly described type strains.</title>
        <authorList>
            <person name="Whitman W.B."/>
            <person name="Woyke T."/>
            <person name="Klenk H.P."/>
            <person name="Zhou Y."/>
            <person name="Lilburn T.G."/>
            <person name="Beck B.J."/>
            <person name="De Vos P."/>
            <person name="Vandamme P."/>
            <person name="Eisen J.A."/>
            <person name="Garrity G."/>
            <person name="Hugenholtz P."/>
            <person name="Kyrpides N.C."/>
        </authorList>
    </citation>
    <scope>NUCLEOTIDE SEQUENCE [LARGE SCALE GENOMIC DNA]</scope>
    <source>
        <strain evidence="3 4">CECT 7306</strain>
    </source>
</reference>
<protein>
    <submittedName>
        <fullName evidence="3">Fatty acid desaturase</fullName>
    </submittedName>
</protein>
<evidence type="ECO:0000313" key="4">
    <source>
        <dbReference type="Proteomes" id="UP000276232"/>
    </source>
</evidence>
<feature type="transmembrane region" description="Helical" evidence="1">
    <location>
        <begin position="52"/>
        <end position="73"/>
    </location>
</feature>
<dbReference type="GO" id="GO:0016717">
    <property type="term" value="F:oxidoreductase activity, acting on paired donors, with oxidation of a pair of donors resulting in the reduction of molecular oxygen to two molecules of water"/>
    <property type="evidence" value="ECO:0007669"/>
    <property type="project" value="TreeGrafter"/>
</dbReference>
<dbReference type="Pfam" id="PF00487">
    <property type="entry name" value="FA_desaturase"/>
    <property type="match status" value="1"/>
</dbReference>
<feature type="transmembrane region" description="Helical" evidence="1">
    <location>
        <begin position="213"/>
        <end position="231"/>
    </location>
</feature>
<proteinExistence type="predicted"/>
<keyword evidence="1" id="KW-1133">Transmembrane helix</keyword>
<dbReference type="AlphaFoldDB" id="A0A3N1HQI7"/>
<dbReference type="OrthoDB" id="104711at2"/>
<dbReference type="EMBL" id="RJKN01000002">
    <property type="protein sequence ID" value="ROP44774.1"/>
    <property type="molecule type" value="Genomic_DNA"/>
</dbReference>
<dbReference type="PANTHER" id="PTHR19353">
    <property type="entry name" value="FATTY ACID DESATURASE 2"/>
    <property type="match status" value="1"/>
</dbReference>
<evidence type="ECO:0000313" key="3">
    <source>
        <dbReference type="EMBL" id="ROP44774.1"/>
    </source>
</evidence>
<keyword evidence="4" id="KW-1185">Reference proteome</keyword>
<evidence type="ECO:0000256" key="1">
    <source>
        <dbReference type="SAM" id="Phobius"/>
    </source>
</evidence>
<organism evidence="3 4">
    <name type="scientific">Pseudokineococcus lusitanus</name>
    <dbReference type="NCBI Taxonomy" id="763993"/>
    <lineage>
        <taxon>Bacteria</taxon>
        <taxon>Bacillati</taxon>
        <taxon>Actinomycetota</taxon>
        <taxon>Actinomycetes</taxon>
        <taxon>Kineosporiales</taxon>
        <taxon>Kineosporiaceae</taxon>
        <taxon>Pseudokineococcus</taxon>
    </lineage>
</organism>